<dbReference type="Proteomes" id="UP001501425">
    <property type="component" value="Unassembled WGS sequence"/>
</dbReference>
<accession>A0AAV3SNZ0</accession>
<protein>
    <submittedName>
        <fullName evidence="1">Uncharacterized protein</fullName>
    </submittedName>
</protein>
<dbReference type="AlphaFoldDB" id="A0AAV3SNZ0"/>
<reference evidence="1" key="1">
    <citation type="journal article" date="2014" name="Int. J. Syst. Evol. Microbiol.">
        <title>Complete genome sequence of Corynebacterium casei LMG S-19264T (=DSM 44701T), isolated from a smear-ripened cheese.</title>
        <authorList>
            <consortium name="US DOE Joint Genome Institute (JGI-PGF)"/>
            <person name="Walter F."/>
            <person name="Albersmeier A."/>
            <person name="Kalinowski J."/>
            <person name="Ruckert C."/>
        </authorList>
    </citation>
    <scope>NUCLEOTIDE SEQUENCE</scope>
    <source>
        <strain evidence="1">JCM 14265</strain>
    </source>
</reference>
<evidence type="ECO:0000313" key="2">
    <source>
        <dbReference type="Proteomes" id="UP001501425"/>
    </source>
</evidence>
<name>A0AAV3SNZ0_9EURY</name>
<organism evidence="1 2">
    <name type="scientific">Halorubrum ejinorense</name>
    <dbReference type="NCBI Taxonomy" id="425309"/>
    <lineage>
        <taxon>Archaea</taxon>
        <taxon>Methanobacteriati</taxon>
        <taxon>Methanobacteriota</taxon>
        <taxon>Stenosarchaea group</taxon>
        <taxon>Halobacteria</taxon>
        <taxon>Halobacteriales</taxon>
        <taxon>Haloferacaceae</taxon>
        <taxon>Halorubrum</taxon>
    </lineage>
</organism>
<gene>
    <name evidence="1" type="ORF">GCM10008994_05040</name>
</gene>
<reference evidence="1" key="2">
    <citation type="submission" date="2023-12" db="EMBL/GenBank/DDBJ databases">
        <authorList>
            <person name="Sun Q."/>
            <person name="Inoue M."/>
        </authorList>
    </citation>
    <scope>NUCLEOTIDE SEQUENCE</scope>
    <source>
        <strain evidence="1">JCM 14265</strain>
    </source>
</reference>
<proteinExistence type="predicted"/>
<sequence>MRYELPDTDEVRVVTVPMASEDEIPTGTLHSIADLCGADDFHARVDRRASLIPDFPTSYTSRYRESLNR</sequence>
<comment type="caution">
    <text evidence="1">The sequence shown here is derived from an EMBL/GenBank/DDBJ whole genome shotgun (WGS) entry which is preliminary data.</text>
</comment>
<dbReference type="EMBL" id="BAAADQ010000002">
    <property type="protein sequence ID" value="GAA0533273.1"/>
    <property type="molecule type" value="Genomic_DNA"/>
</dbReference>
<evidence type="ECO:0000313" key="1">
    <source>
        <dbReference type="EMBL" id="GAA0533273.1"/>
    </source>
</evidence>